<sequence>MNDPTLPLSGLSSVVDDGRKPLINDDTRAEALERAKAVARALFN</sequence>
<name>A0ABU4XS20_9HYPH</name>
<protein>
    <submittedName>
        <fullName evidence="1">Uncharacterized protein</fullName>
    </submittedName>
</protein>
<comment type="caution">
    <text evidence="1">The sequence shown here is derived from an EMBL/GenBank/DDBJ whole genome shotgun (WGS) entry which is preliminary data.</text>
</comment>
<reference evidence="1 2" key="1">
    <citation type="submission" date="2023-08" db="EMBL/GenBank/DDBJ databases">
        <title>Implementing the SeqCode for naming new Mesorhizobium species isolated from Vachellia karroo root nodules.</title>
        <authorList>
            <person name="Van Lill M."/>
        </authorList>
    </citation>
    <scope>NUCLEOTIDE SEQUENCE [LARGE SCALE GENOMIC DNA]</scope>
    <source>
        <strain evidence="1 2">VK23A</strain>
    </source>
</reference>
<organism evidence="1 2">
    <name type="scientific">Mesorhizobium dulcispinae</name>
    <dbReference type="NCBI Taxonomy" id="3072316"/>
    <lineage>
        <taxon>Bacteria</taxon>
        <taxon>Pseudomonadati</taxon>
        <taxon>Pseudomonadota</taxon>
        <taxon>Alphaproteobacteria</taxon>
        <taxon>Hyphomicrobiales</taxon>
        <taxon>Phyllobacteriaceae</taxon>
        <taxon>Mesorhizobium</taxon>
    </lineage>
</organism>
<evidence type="ECO:0000313" key="2">
    <source>
        <dbReference type="Proteomes" id="UP001271780"/>
    </source>
</evidence>
<dbReference type="EMBL" id="JAVIIZ010000032">
    <property type="protein sequence ID" value="MDX8476394.1"/>
    <property type="molecule type" value="Genomic_DNA"/>
</dbReference>
<keyword evidence="2" id="KW-1185">Reference proteome</keyword>
<accession>A0ABU4XS20</accession>
<proteinExistence type="predicted"/>
<dbReference type="RefSeq" id="WP_320229398.1">
    <property type="nucleotide sequence ID" value="NZ_JAVIIX010000031.1"/>
</dbReference>
<dbReference type="Proteomes" id="UP001271780">
    <property type="component" value="Unassembled WGS sequence"/>
</dbReference>
<evidence type="ECO:0000313" key="1">
    <source>
        <dbReference type="EMBL" id="MDX8476394.1"/>
    </source>
</evidence>
<gene>
    <name evidence="1" type="ORF">RFM27_30480</name>
</gene>